<dbReference type="NCBIfam" id="TIGR02937">
    <property type="entry name" value="sigma70-ECF"/>
    <property type="match status" value="1"/>
</dbReference>
<dbReference type="Pfam" id="PF04539">
    <property type="entry name" value="Sigma70_r3"/>
    <property type="match status" value="1"/>
</dbReference>
<evidence type="ECO:0000313" key="6">
    <source>
        <dbReference type="EMBL" id="MEJ8640784.1"/>
    </source>
</evidence>
<keyword evidence="3" id="KW-0238">DNA-binding</keyword>
<sequence length="272" mass="30401">MPAIPEDPLGVSTSEARTLSVALFRRLNSLTEGTPEYSYVRNTLVELNLSLVKYAARRFRNRSEPVEDIVQVGTIGLIKAINRYDVERGVEFATFAVPTITGEMKRFFRDTSWSVKVPRRLQELRLDIAKSCDGLEQQLGRRPTDHELAQSLGITDATLAEGRQAANGYVAGSLSTNVGPEEDNGAQTRTLGEEEPAYERIEDLEALKPLIAALDDRDRLILSLRFREELTQSEIGERLGISQMHVSRLLGRIMSRLRAGMLEDPEEDDSSP</sequence>
<evidence type="ECO:0000256" key="3">
    <source>
        <dbReference type="ARBA" id="ARBA00023125"/>
    </source>
</evidence>
<dbReference type="Gene3D" id="1.20.140.160">
    <property type="match status" value="1"/>
</dbReference>
<dbReference type="InterPro" id="IPR000943">
    <property type="entry name" value="RNA_pol_sigma70"/>
</dbReference>
<dbReference type="InterPro" id="IPR007624">
    <property type="entry name" value="RNA_pol_sigma70_r3"/>
</dbReference>
<dbReference type="PIRSF" id="PIRSF000770">
    <property type="entry name" value="RNA_pol_sigma-SigE/K"/>
    <property type="match status" value="1"/>
</dbReference>
<dbReference type="InterPro" id="IPR007630">
    <property type="entry name" value="RNA_pol_sigma70_r4"/>
</dbReference>
<gene>
    <name evidence="6" type="ORF">WKI68_03610</name>
</gene>
<evidence type="ECO:0000256" key="1">
    <source>
        <dbReference type="ARBA" id="ARBA00023015"/>
    </source>
</evidence>
<protein>
    <submittedName>
        <fullName evidence="6">SigB/SigF/SigG family RNA polymerase sigma factor</fullName>
    </submittedName>
</protein>
<name>A0ABU8TYT2_9ACTN</name>
<keyword evidence="2" id="KW-0731">Sigma factor</keyword>
<evidence type="ECO:0000259" key="5">
    <source>
        <dbReference type="PROSITE" id="PS00715"/>
    </source>
</evidence>
<proteinExistence type="predicted"/>
<dbReference type="SUPFAM" id="SSF88946">
    <property type="entry name" value="Sigma2 domain of RNA polymerase sigma factors"/>
    <property type="match status" value="1"/>
</dbReference>
<dbReference type="PRINTS" id="PR00046">
    <property type="entry name" value="SIGMA70FCT"/>
</dbReference>
<dbReference type="InterPro" id="IPR014322">
    <property type="entry name" value="RNA_pol_sigma-B/F/G"/>
</dbReference>
<dbReference type="Proteomes" id="UP001382904">
    <property type="component" value="Unassembled WGS sequence"/>
</dbReference>
<dbReference type="CDD" id="cd06171">
    <property type="entry name" value="Sigma70_r4"/>
    <property type="match status" value="1"/>
</dbReference>
<accession>A0ABU8TYT2</accession>
<keyword evidence="7" id="KW-1185">Reference proteome</keyword>
<dbReference type="NCBIfam" id="TIGR02980">
    <property type="entry name" value="SigBFG"/>
    <property type="match status" value="1"/>
</dbReference>
<evidence type="ECO:0000256" key="4">
    <source>
        <dbReference type="ARBA" id="ARBA00023163"/>
    </source>
</evidence>
<dbReference type="InterPro" id="IPR014284">
    <property type="entry name" value="RNA_pol_sigma-70_dom"/>
</dbReference>
<dbReference type="Gene3D" id="1.20.120.1810">
    <property type="match status" value="1"/>
</dbReference>
<dbReference type="PANTHER" id="PTHR30385">
    <property type="entry name" value="SIGMA FACTOR F FLAGELLAR"/>
    <property type="match status" value="1"/>
</dbReference>
<dbReference type="PROSITE" id="PS00715">
    <property type="entry name" value="SIGMA70_1"/>
    <property type="match status" value="1"/>
</dbReference>
<dbReference type="InterPro" id="IPR007627">
    <property type="entry name" value="RNA_pol_sigma70_r2"/>
</dbReference>
<evidence type="ECO:0000256" key="2">
    <source>
        <dbReference type="ARBA" id="ARBA00023082"/>
    </source>
</evidence>
<dbReference type="Pfam" id="PF04545">
    <property type="entry name" value="Sigma70_r4"/>
    <property type="match status" value="1"/>
</dbReference>
<reference evidence="6 7" key="1">
    <citation type="submission" date="2024-03" db="EMBL/GenBank/DDBJ databases">
        <title>Novel Streptomyces species of biotechnological and ecological value are a feature of Machair soil.</title>
        <authorList>
            <person name="Prole J.R."/>
            <person name="Goodfellow M."/>
            <person name="Allenby N."/>
            <person name="Ward A.C."/>
        </authorList>
    </citation>
    <scope>NUCLEOTIDE SEQUENCE [LARGE SCALE GENOMIC DNA]</scope>
    <source>
        <strain evidence="6 7">MS1.HAVA.3</strain>
    </source>
</reference>
<dbReference type="EMBL" id="JBBKAM010000002">
    <property type="protein sequence ID" value="MEJ8640784.1"/>
    <property type="molecule type" value="Genomic_DNA"/>
</dbReference>
<dbReference type="SUPFAM" id="SSF88659">
    <property type="entry name" value="Sigma3 and sigma4 domains of RNA polymerase sigma factors"/>
    <property type="match status" value="2"/>
</dbReference>
<keyword evidence="1" id="KW-0805">Transcription regulation</keyword>
<dbReference type="Pfam" id="PF04542">
    <property type="entry name" value="Sigma70_r2"/>
    <property type="match status" value="1"/>
</dbReference>
<dbReference type="PANTHER" id="PTHR30385:SF4">
    <property type="entry name" value="RNA POLYMERASE SIGMA-E FACTOR"/>
    <property type="match status" value="1"/>
</dbReference>
<organism evidence="6 7">
    <name type="scientific">Streptomyces caledonius</name>
    <dbReference type="NCBI Taxonomy" id="3134107"/>
    <lineage>
        <taxon>Bacteria</taxon>
        <taxon>Bacillati</taxon>
        <taxon>Actinomycetota</taxon>
        <taxon>Actinomycetes</taxon>
        <taxon>Kitasatosporales</taxon>
        <taxon>Streptomycetaceae</taxon>
        <taxon>Streptomyces</taxon>
    </lineage>
</organism>
<feature type="domain" description="RNA polymerase sigma-70" evidence="5">
    <location>
        <begin position="68"/>
        <end position="81"/>
    </location>
</feature>
<keyword evidence="4" id="KW-0804">Transcription</keyword>
<dbReference type="InterPro" id="IPR013325">
    <property type="entry name" value="RNA_pol_sigma_r2"/>
</dbReference>
<dbReference type="InterPro" id="IPR013324">
    <property type="entry name" value="RNA_pol_sigma_r3/r4-like"/>
</dbReference>
<comment type="caution">
    <text evidence="6">The sequence shown here is derived from an EMBL/GenBank/DDBJ whole genome shotgun (WGS) entry which is preliminary data.</text>
</comment>
<evidence type="ECO:0000313" key="7">
    <source>
        <dbReference type="Proteomes" id="UP001382904"/>
    </source>
</evidence>